<keyword evidence="2" id="KW-1185">Reference proteome</keyword>
<name>A0A917WNI2_9ACTN</name>
<accession>A0A917WNI2</accession>
<gene>
    <name evidence="1" type="ORF">GCM10011594_43530</name>
</gene>
<evidence type="ECO:0000313" key="1">
    <source>
        <dbReference type="EMBL" id="GGM18752.1"/>
    </source>
</evidence>
<reference evidence="1" key="1">
    <citation type="journal article" date="2014" name="Int. J. Syst. Evol. Microbiol.">
        <title>Complete genome sequence of Corynebacterium casei LMG S-19264T (=DSM 44701T), isolated from a smear-ripened cheese.</title>
        <authorList>
            <consortium name="US DOE Joint Genome Institute (JGI-PGF)"/>
            <person name="Walter F."/>
            <person name="Albersmeier A."/>
            <person name="Kalinowski J."/>
            <person name="Ruckert C."/>
        </authorList>
    </citation>
    <scope>NUCLEOTIDE SEQUENCE</scope>
    <source>
        <strain evidence="1">CGMCC 4.7308</strain>
    </source>
</reference>
<dbReference type="EMBL" id="BMNA01000021">
    <property type="protein sequence ID" value="GGM18752.1"/>
    <property type="molecule type" value="Genomic_DNA"/>
</dbReference>
<dbReference type="Proteomes" id="UP000655208">
    <property type="component" value="Unassembled WGS sequence"/>
</dbReference>
<comment type="caution">
    <text evidence="1">The sequence shown here is derived from an EMBL/GenBank/DDBJ whole genome shotgun (WGS) entry which is preliminary data.</text>
</comment>
<dbReference type="AlphaFoldDB" id="A0A917WNI2"/>
<sequence>MPGSARTTSSSGGYLLTTFVVRFGASKPCWANGGLFAVDMLAADGTALPIGSMPAGPYHPPLHIAAGQLVFGSIRWAPGPNSPRPVRLAFVLGDAPSVSPISISVADVDVPPLSGGHGPRDAWQSTAYGRLTSAADPASLASLTATVIAPATVRVSSKLVYAVRLTNDTDTAVPLPGCLQFAEQLSVVPLKIPTTVGTEGPLNCSRLPPAIPAHASVTMQMQLDTAGQVPGSGRLTWSLLDGGHAVVEADVPVTVRAH</sequence>
<dbReference type="RefSeq" id="WP_188944961.1">
    <property type="nucleotide sequence ID" value="NZ_BMNA01000021.1"/>
</dbReference>
<reference evidence="1" key="2">
    <citation type="submission" date="2020-09" db="EMBL/GenBank/DDBJ databases">
        <authorList>
            <person name="Sun Q."/>
            <person name="Zhou Y."/>
        </authorList>
    </citation>
    <scope>NUCLEOTIDE SEQUENCE</scope>
    <source>
        <strain evidence="1">CGMCC 4.7308</strain>
    </source>
</reference>
<proteinExistence type="predicted"/>
<organism evidence="1 2">
    <name type="scientific">Nakamurella endophytica</name>
    <dbReference type="NCBI Taxonomy" id="1748367"/>
    <lineage>
        <taxon>Bacteria</taxon>
        <taxon>Bacillati</taxon>
        <taxon>Actinomycetota</taxon>
        <taxon>Actinomycetes</taxon>
        <taxon>Nakamurellales</taxon>
        <taxon>Nakamurellaceae</taxon>
        <taxon>Nakamurella</taxon>
    </lineage>
</organism>
<evidence type="ECO:0000313" key="2">
    <source>
        <dbReference type="Proteomes" id="UP000655208"/>
    </source>
</evidence>
<protein>
    <submittedName>
        <fullName evidence="1">Uncharacterized protein</fullName>
    </submittedName>
</protein>